<feature type="region of interest" description="Disordered" evidence="1">
    <location>
        <begin position="173"/>
        <end position="218"/>
    </location>
</feature>
<dbReference type="RefSeq" id="XP_001222146.1">
    <property type="nucleotide sequence ID" value="XM_001222145.1"/>
</dbReference>
<dbReference type="Proteomes" id="UP000001056">
    <property type="component" value="Unassembled WGS sequence"/>
</dbReference>
<sequence>MSLATGPAPVPLCTPAGALQNHVPEVADPHAGSSQAALAFCFVTANHSLACWAGASPATVSSAHQTRSITDLPLYLGKQASLEQPCFTQDTSGASHSYGVRIYDIVSQGMNENEQVCAAVDLRSGRWCMGCKTRQDGGGLGFDAFAAEVGAGGVAEWLPGLWFLHAKGAAEPGRTRLPEQPGIDQSQGQDFWSTLSPNSSGPEPVKFIPNFPEAAPLP</sequence>
<dbReference type="GeneID" id="4390288"/>
<proteinExistence type="predicted"/>
<evidence type="ECO:0000256" key="1">
    <source>
        <dbReference type="SAM" id="MobiDB-lite"/>
    </source>
</evidence>
<name>Q2H5L4_CHAGB</name>
<keyword evidence="3" id="KW-1185">Reference proteome</keyword>
<evidence type="ECO:0000313" key="2">
    <source>
        <dbReference type="EMBL" id="EAQ89432.1"/>
    </source>
</evidence>
<evidence type="ECO:0000313" key="3">
    <source>
        <dbReference type="Proteomes" id="UP000001056"/>
    </source>
</evidence>
<dbReference type="VEuPathDB" id="FungiDB:CHGG_06051"/>
<reference evidence="3" key="1">
    <citation type="journal article" date="2015" name="Genome Announc.">
        <title>Draft genome sequence of the cellulolytic fungus Chaetomium globosum.</title>
        <authorList>
            <person name="Cuomo C.A."/>
            <person name="Untereiner W.A."/>
            <person name="Ma L.-J."/>
            <person name="Grabherr M."/>
            <person name="Birren B.W."/>
        </authorList>
    </citation>
    <scope>NUCLEOTIDE SEQUENCE [LARGE SCALE GENOMIC DNA]</scope>
    <source>
        <strain evidence="3">ATCC 6205 / CBS 148.51 / DSM 1962 / NBRC 6347 / NRRL 1970</strain>
    </source>
</reference>
<dbReference type="HOGENOM" id="CLU_1266729_0_0_1"/>
<dbReference type="InParanoid" id="Q2H5L4"/>
<protein>
    <submittedName>
        <fullName evidence="2">Uncharacterized protein</fullName>
    </submittedName>
</protein>
<gene>
    <name evidence="2" type="ORF">CHGG_06051</name>
</gene>
<feature type="compositionally biased region" description="Polar residues" evidence="1">
    <location>
        <begin position="183"/>
        <end position="201"/>
    </location>
</feature>
<dbReference type="EMBL" id="CH408031">
    <property type="protein sequence ID" value="EAQ89432.1"/>
    <property type="molecule type" value="Genomic_DNA"/>
</dbReference>
<accession>Q2H5L4</accession>
<dbReference type="AlphaFoldDB" id="Q2H5L4"/>
<organism evidence="2 3">
    <name type="scientific">Chaetomium globosum (strain ATCC 6205 / CBS 148.51 / DSM 1962 / NBRC 6347 / NRRL 1970)</name>
    <name type="common">Soil fungus</name>
    <dbReference type="NCBI Taxonomy" id="306901"/>
    <lineage>
        <taxon>Eukaryota</taxon>
        <taxon>Fungi</taxon>
        <taxon>Dikarya</taxon>
        <taxon>Ascomycota</taxon>
        <taxon>Pezizomycotina</taxon>
        <taxon>Sordariomycetes</taxon>
        <taxon>Sordariomycetidae</taxon>
        <taxon>Sordariales</taxon>
        <taxon>Chaetomiaceae</taxon>
        <taxon>Chaetomium</taxon>
    </lineage>
</organism>